<organism evidence="2 3">
    <name type="scientific">Taenia crassiceps</name>
    <dbReference type="NCBI Taxonomy" id="6207"/>
    <lineage>
        <taxon>Eukaryota</taxon>
        <taxon>Metazoa</taxon>
        <taxon>Spiralia</taxon>
        <taxon>Lophotrochozoa</taxon>
        <taxon>Platyhelminthes</taxon>
        <taxon>Cestoda</taxon>
        <taxon>Eucestoda</taxon>
        <taxon>Cyclophyllidea</taxon>
        <taxon>Taeniidae</taxon>
        <taxon>Taenia</taxon>
    </lineage>
</organism>
<proteinExistence type="predicted"/>
<keyword evidence="3" id="KW-1185">Reference proteome</keyword>
<dbReference type="EMBL" id="JAKROA010000008">
    <property type="protein sequence ID" value="KAL5105432.1"/>
    <property type="molecule type" value="Genomic_DNA"/>
</dbReference>
<gene>
    <name evidence="2" type="ORF">TcWFU_003867</name>
</gene>
<name>A0ABR4Q700_9CEST</name>
<sequence>MESFISCHKAAHLAGSAIQMSRREGKVEVSPFIYANNGECSRNNATFHRCVVCFLSTLIDFVRTLFSLPVDFLHVSFFFKCLSQNCCPHQVTSTSCCHVLPFSVVIIFIVAFFSFLFFFFFVNM</sequence>
<reference evidence="2 3" key="1">
    <citation type="journal article" date="2022" name="Front. Cell. Infect. Microbiol.">
        <title>The Genomes of Two Strains of Taenia crassiceps the Animal Model for the Study of Human Cysticercosis.</title>
        <authorList>
            <person name="Bobes R.J."/>
            <person name="Estrada K."/>
            <person name="Rios-Valencia D.G."/>
            <person name="Calderon-Gallegos A."/>
            <person name="de la Torre P."/>
            <person name="Carrero J.C."/>
            <person name="Sanchez-Flores A."/>
            <person name="Laclette J.P."/>
        </authorList>
    </citation>
    <scope>NUCLEOTIDE SEQUENCE [LARGE SCALE GENOMIC DNA]</scope>
    <source>
        <strain evidence="2">WFUcys</strain>
    </source>
</reference>
<keyword evidence="1" id="KW-0812">Transmembrane</keyword>
<keyword evidence="1" id="KW-0472">Membrane</keyword>
<evidence type="ECO:0000313" key="2">
    <source>
        <dbReference type="EMBL" id="KAL5105432.1"/>
    </source>
</evidence>
<dbReference type="Proteomes" id="UP001651158">
    <property type="component" value="Unassembled WGS sequence"/>
</dbReference>
<feature type="transmembrane region" description="Helical" evidence="1">
    <location>
        <begin position="99"/>
        <end position="122"/>
    </location>
</feature>
<accession>A0ABR4Q700</accession>
<evidence type="ECO:0000256" key="1">
    <source>
        <dbReference type="SAM" id="Phobius"/>
    </source>
</evidence>
<evidence type="ECO:0000313" key="3">
    <source>
        <dbReference type="Proteomes" id="UP001651158"/>
    </source>
</evidence>
<keyword evidence="1" id="KW-1133">Transmembrane helix</keyword>
<comment type="caution">
    <text evidence="2">The sequence shown here is derived from an EMBL/GenBank/DDBJ whole genome shotgun (WGS) entry which is preliminary data.</text>
</comment>
<evidence type="ECO:0008006" key="4">
    <source>
        <dbReference type="Google" id="ProtNLM"/>
    </source>
</evidence>
<protein>
    <recommendedName>
        <fullName evidence="4">Transmembrane protein</fullName>
    </recommendedName>
</protein>